<keyword evidence="4" id="KW-0573">Peptidoglycan synthesis</keyword>
<protein>
    <submittedName>
        <fullName evidence="7">Peptidoglycan bridge formation glycyltransferase FemA/FemB family protein</fullName>
    </submittedName>
</protein>
<dbReference type="InterPro" id="IPR016181">
    <property type="entry name" value="Acyl_CoA_acyltransferase"/>
</dbReference>
<evidence type="ECO:0000256" key="6">
    <source>
        <dbReference type="ARBA" id="ARBA00023316"/>
    </source>
</evidence>
<evidence type="ECO:0000256" key="1">
    <source>
        <dbReference type="ARBA" id="ARBA00009943"/>
    </source>
</evidence>
<evidence type="ECO:0000313" key="7">
    <source>
        <dbReference type="EMBL" id="MCA9397986.1"/>
    </source>
</evidence>
<keyword evidence="6" id="KW-0961">Cell wall biogenesis/degradation</keyword>
<feature type="non-terminal residue" evidence="7">
    <location>
        <position position="259"/>
    </location>
</feature>
<evidence type="ECO:0000256" key="5">
    <source>
        <dbReference type="ARBA" id="ARBA00023315"/>
    </source>
</evidence>
<accession>A0A955LXF8</accession>
<dbReference type="EMBL" id="JAGQKY010000225">
    <property type="protein sequence ID" value="MCA9397986.1"/>
    <property type="molecule type" value="Genomic_DNA"/>
</dbReference>
<dbReference type="PANTHER" id="PTHR36174:SF1">
    <property type="entry name" value="LIPID II:GLYCINE GLYCYLTRANSFERASE"/>
    <property type="match status" value="1"/>
</dbReference>
<reference evidence="7" key="1">
    <citation type="submission" date="2020-04" db="EMBL/GenBank/DDBJ databases">
        <authorList>
            <person name="Zhang T."/>
        </authorList>
    </citation>
    <scope>NUCLEOTIDE SEQUENCE</scope>
    <source>
        <strain evidence="7">HKST-UBA02</strain>
    </source>
</reference>
<dbReference type="PANTHER" id="PTHR36174">
    <property type="entry name" value="LIPID II:GLYCINE GLYCYLTRANSFERASE"/>
    <property type="match status" value="1"/>
</dbReference>
<evidence type="ECO:0000256" key="2">
    <source>
        <dbReference type="ARBA" id="ARBA00022679"/>
    </source>
</evidence>
<dbReference type="Pfam" id="PF02388">
    <property type="entry name" value="FemAB"/>
    <property type="match status" value="1"/>
</dbReference>
<dbReference type="GO" id="GO:0016755">
    <property type="term" value="F:aminoacyltransferase activity"/>
    <property type="evidence" value="ECO:0007669"/>
    <property type="project" value="InterPro"/>
</dbReference>
<keyword evidence="2" id="KW-0808">Transferase</keyword>
<gene>
    <name evidence="7" type="ORF">KC573_04085</name>
</gene>
<dbReference type="GO" id="GO:0071555">
    <property type="term" value="P:cell wall organization"/>
    <property type="evidence" value="ECO:0007669"/>
    <property type="project" value="UniProtKB-KW"/>
</dbReference>
<dbReference type="InterPro" id="IPR050644">
    <property type="entry name" value="PG_Glycine_Bridge_Synth"/>
</dbReference>
<proteinExistence type="inferred from homology"/>
<reference evidence="7" key="2">
    <citation type="journal article" date="2021" name="Microbiome">
        <title>Successional dynamics and alternative stable states in a saline activated sludge microbial community over 9 years.</title>
        <authorList>
            <person name="Wang Y."/>
            <person name="Ye J."/>
            <person name="Ju F."/>
            <person name="Liu L."/>
            <person name="Boyd J.A."/>
            <person name="Deng Y."/>
            <person name="Parks D.H."/>
            <person name="Jiang X."/>
            <person name="Yin X."/>
            <person name="Woodcroft B.J."/>
            <person name="Tyson G.W."/>
            <person name="Hugenholtz P."/>
            <person name="Polz M.F."/>
            <person name="Zhang T."/>
        </authorList>
    </citation>
    <scope>NUCLEOTIDE SEQUENCE</scope>
    <source>
        <strain evidence="7">HKST-UBA02</strain>
    </source>
</reference>
<dbReference type="SUPFAM" id="SSF55729">
    <property type="entry name" value="Acyl-CoA N-acyltransferases (Nat)"/>
    <property type="match status" value="2"/>
</dbReference>
<dbReference type="GO" id="GO:0009252">
    <property type="term" value="P:peptidoglycan biosynthetic process"/>
    <property type="evidence" value="ECO:0007669"/>
    <property type="project" value="UniProtKB-KW"/>
</dbReference>
<dbReference type="AlphaFoldDB" id="A0A955LXF8"/>
<dbReference type="Gene3D" id="3.40.630.30">
    <property type="match status" value="2"/>
</dbReference>
<evidence type="ECO:0000313" key="8">
    <source>
        <dbReference type="Proteomes" id="UP000699691"/>
    </source>
</evidence>
<dbReference type="InterPro" id="IPR003447">
    <property type="entry name" value="FEMABX"/>
</dbReference>
<keyword evidence="5" id="KW-0012">Acyltransferase</keyword>
<evidence type="ECO:0000256" key="4">
    <source>
        <dbReference type="ARBA" id="ARBA00022984"/>
    </source>
</evidence>
<name>A0A955LXF8_UNCKA</name>
<keyword evidence="3" id="KW-0133">Cell shape</keyword>
<comment type="similarity">
    <text evidence="1">Belongs to the FemABX family.</text>
</comment>
<sequence length="259" mass="29826">MNITLLSEEHKENWNKLVNETSTGHVLQTWEYGDVRIESGTHVDRIGIFDKDTLIGGAQLSLHSIPKLPFKIGYIARGPVLQEHTSKSLSAFLHYIKTYASQNNVAFIKLEPNVRLDSPEISLWKEQFRSFGIKHSSNPRFMNATSIIDLSQPEDTLLAHCRKNTRYYIRKAEREHIVFEEAQTKDDVSLFYSLLTETASRQNFSLAARPLSYFENIWDQFHQDTLSRDKALRIFFAKINDTPVATTMNIYSGSTAYYP</sequence>
<comment type="caution">
    <text evidence="7">The sequence shown here is derived from an EMBL/GenBank/DDBJ whole genome shotgun (WGS) entry which is preliminary data.</text>
</comment>
<evidence type="ECO:0000256" key="3">
    <source>
        <dbReference type="ARBA" id="ARBA00022960"/>
    </source>
</evidence>
<organism evidence="7 8">
    <name type="scientific">candidate division WWE3 bacterium</name>
    <dbReference type="NCBI Taxonomy" id="2053526"/>
    <lineage>
        <taxon>Bacteria</taxon>
        <taxon>Katanobacteria</taxon>
    </lineage>
</organism>
<dbReference type="PROSITE" id="PS51191">
    <property type="entry name" value="FEMABX"/>
    <property type="match status" value="1"/>
</dbReference>
<dbReference type="GO" id="GO:0008360">
    <property type="term" value="P:regulation of cell shape"/>
    <property type="evidence" value="ECO:0007669"/>
    <property type="project" value="UniProtKB-KW"/>
</dbReference>
<dbReference type="Proteomes" id="UP000699691">
    <property type="component" value="Unassembled WGS sequence"/>
</dbReference>